<evidence type="ECO:0000256" key="1">
    <source>
        <dbReference type="SAM" id="MobiDB-lite"/>
    </source>
</evidence>
<keyword evidence="2" id="KW-0812">Transmembrane</keyword>
<dbReference type="Proteomes" id="UP001205740">
    <property type="component" value="Unassembled WGS sequence"/>
</dbReference>
<feature type="region of interest" description="Disordered" evidence="1">
    <location>
        <begin position="237"/>
        <end position="283"/>
    </location>
</feature>
<evidence type="ECO:0000256" key="3">
    <source>
        <dbReference type="SAM" id="SignalP"/>
    </source>
</evidence>
<feature type="region of interest" description="Disordered" evidence="1">
    <location>
        <begin position="65"/>
        <end position="90"/>
    </location>
</feature>
<proteinExistence type="predicted"/>
<accession>A0ABT1H1Z3</accession>
<name>A0ABT1H1Z3_9NOCA</name>
<keyword evidence="5" id="KW-1185">Reference proteome</keyword>
<keyword evidence="2" id="KW-0472">Membrane</keyword>
<gene>
    <name evidence="4" type="ORF">LX12_002459</name>
</gene>
<organism evidence="4 5">
    <name type="scientific">Williamsia serinedens</name>
    <dbReference type="NCBI Taxonomy" id="391736"/>
    <lineage>
        <taxon>Bacteria</taxon>
        <taxon>Bacillati</taxon>
        <taxon>Actinomycetota</taxon>
        <taxon>Actinomycetes</taxon>
        <taxon>Mycobacteriales</taxon>
        <taxon>Nocardiaceae</taxon>
        <taxon>Williamsia</taxon>
    </lineage>
</organism>
<sequence>MAALLGVVALAAGLAAVGAAPASAAPTPLTGLFAIDAGVCSGGSVTGSFFRMILPAGSTSGPFLSNSDSGCSDKTVTPLSPGSDGGVTSGSYQPQPAQAFDGAGNAVSGRVTRPVRFYGVGFATATNATDPQTGSAAALPQLAADGTTLSGDLSAFGVTWNKQVFNQGAPKPGGGLPGKTTAVRGTIDRASGAFVIEWTSQIVGGPFNNFTGLWHLAGTYRGGGLGAAQAPAAQAPAAAAPGGTPAAAPTGVAGAAPGGAAPTAAPGAQTPGQQGQAAAQPVAGTAVAADPALTARAVDVSGTGQPRWLLPVLVVITAIAAALLTNADRLFRRRATPTAGTSGDE</sequence>
<keyword evidence="3" id="KW-0732">Signal</keyword>
<reference evidence="4 5" key="1">
    <citation type="submission" date="2022-06" db="EMBL/GenBank/DDBJ databases">
        <title>Genomic Encyclopedia of Archaeal and Bacterial Type Strains, Phase II (KMG-II): from individual species to whole genera.</title>
        <authorList>
            <person name="Goeker M."/>
        </authorList>
    </citation>
    <scope>NUCLEOTIDE SEQUENCE [LARGE SCALE GENOMIC DNA]</scope>
    <source>
        <strain evidence="4 5">DSM 45037</strain>
    </source>
</reference>
<keyword evidence="2" id="KW-1133">Transmembrane helix</keyword>
<feature type="chain" id="PRO_5045248506" evidence="3">
    <location>
        <begin position="25"/>
        <end position="345"/>
    </location>
</feature>
<feature type="compositionally biased region" description="Polar residues" evidence="1">
    <location>
        <begin position="65"/>
        <end position="80"/>
    </location>
</feature>
<protein>
    <submittedName>
        <fullName evidence="4">Uncharacterized protein</fullName>
    </submittedName>
</protein>
<feature type="transmembrane region" description="Helical" evidence="2">
    <location>
        <begin position="308"/>
        <end position="327"/>
    </location>
</feature>
<dbReference type="EMBL" id="JAMTCG010000004">
    <property type="protein sequence ID" value="MCP2161264.1"/>
    <property type="molecule type" value="Genomic_DNA"/>
</dbReference>
<comment type="caution">
    <text evidence="4">The sequence shown here is derived from an EMBL/GenBank/DDBJ whole genome shotgun (WGS) entry which is preliminary data.</text>
</comment>
<evidence type="ECO:0000256" key="2">
    <source>
        <dbReference type="SAM" id="Phobius"/>
    </source>
</evidence>
<evidence type="ECO:0000313" key="4">
    <source>
        <dbReference type="EMBL" id="MCP2161264.1"/>
    </source>
</evidence>
<evidence type="ECO:0000313" key="5">
    <source>
        <dbReference type="Proteomes" id="UP001205740"/>
    </source>
</evidence>
<dbReference type="RefSeq" id="WP_372504999.1">
    <property type="nucleotide sequence ID" value="NZ_BAAAOE010000002.1"/>
</dbReference>
<feature type="signal peptide" evidence="3">
    <location>
        <begin position="1"/>
        <end position="24"/>
    </location>
</feature>